<organism evidence="4 5">
    <name type="scientific">Aquabacterium lacunae</name>
    <dbReference type="NCBI Taxonomy" id="2528630"/>
    <lineage>
        <taxon>Bacteria</taxon>
        <taxon>Pseudomonadati</taxon>
        <taxon>Pseudomonadota</taxon>
        <taxon>Betaproteobacteria</taxon>
        <taxon>Burkholderiales</taxon>
        <taxon>Aquabacterium</taxon>
    </lineage>
</organism>
<dbReference type="GO" id="GO:0036009">
    <property type="term" value="F:protein-glutamine N-methyltransferase activity"/>
    <property type="evidence" value="ECO:0007669"/>
    <property type="project" value="TreeGrafter"/>
</dbReference>
<dbReference type="InterPro" id="IPR002052">
    <property type="entry name" value="DNA_methylase_N6_adenine_CS"/>
</dbReference>
<dbReference type="InterPro" id="IPR007848">
    <property type="entry name" value="Small_mtfrase_dom"/>
</dbReference>
<dbReference type="GO" id="GO:0003676">
    <property type="term" value="F:nucleic acid binding"/>
    <property type="evidence" value="ECO:0007669"/>
    <property type="project" value="InterPro"/>
</dbReference>
<dbReference type="InterPro" id="IPR050320">
    <property type="entry name" value="N5-glutamine_MTase"/>
</dbReference>
<dbReference type="PANTHER" id="PTHR18895:SF74">
    <property type="entry name" value="MTRF1L RELEASE FACTOR GLUTAMINE METHYLTRANSFERASE"/>
    <property type="match status" value="1"/>
</dbReference>
<dbReference type="PANTHER" id="PTHR18895">
    <property type="entry name" value="HEMK METHYLTRANSFERASE"/>
    <property type="match status" value="1"/>
</dbReference>
<dbReference type="CDD" id="cd02440">
    <property type="entry name" value="AdoMet_MTases"/>
    <property type="match status" value="1"/>
</dbReference>
<evidence type="ECO:0000256" key="2">
    <source>
        <dbReference type="ARBA" id="ARBA00022691"/>
    </source>
</evidence>
<sequence length="389" mass="42875">MAIVSAPDTETLQPPVLRWQEADLDLHAQWRSENGSKPPRQVVVADDRTPADRAYRLVCEGTALLWRGDFQNARQMLQSLTRRLDRRRPSPPAATLLQAHHLHRKAQAERARILGLLLIPMEGGHHIPLRRAPDLRQACLEAYGPSDERSVVSLRELLGVVGAHEWRKRGVMIPALGERIHPHHGVFSPVRGEYLDLVAGAPLPTPALADDGCVWDIGVGTGVLSALLLRRGVPRMLGTDLSPKALACAQDNLQRLGLLTRSTLLACNLFPDGQSPLIVCNPPWLPGKASSTVEQAVYDPESRMLRGFLSGLRAHLCPGGEGWLILSDLAERLGLRAPQELVEWIKAAGLRVVQRHDIRPRHGKAHDSSDPLHAARSKEITSLWRLAAD</sequence>
<dbReference type="InterPro" id="IPR029063">
    <property type="entry name" value="SAM-dependent_MTases_sf"/>
</dbReference>
<evidence type="ECO:0000256" key="1">
    <source>
        <dbReference type="ARBA" id="ARBA00022603"/>
    </source>
</evidence>
<dbReference type="Proteomes" id="UP000292120">
    <property type="component" value="Unassembled WGS sequence"/>
</dbReference>
<dbReference type="AlphaFoldDB" id="A0A4Q9GWR9"/>
<reference evidence="4 5" key="1">
    <citation type="submission" date="2019-02" db="EMBL/GenBank/DDBJ databases">
        <title>Aquabacterium sp. strain KMB7.</title>
        <authorList>
            <person name="Chen W.-M."/>
        </authorList>
    </citation>
    <scope>NUCLEOTIDE SEQUENCE [LARGE SCALE GENOMIC DNA]</scope>
    <source>
        <strain evidence="4 5">KMB7</strain>
    </source>
</reference>
<dbReference type="Gene3D" id="3.40.50.150">
    <property type="entry name" value="Vaccinia Virus protein VP39"/>
    <property type="match status" value="1"/>
</dbReference>
<evidence type="ECO:0000259" key="3">
    <source>
        <dbReference type="Pfam" id="PF05175"/>
    </source>
</evidence>
<name>A0A4Q9GWR9_9BURK</name>
<dbReference type="SUPFAM" id="SSF53335">
    <property type="entry name" value="S-adenosyl-L-methionine-dependent methyltransferases"/>
    <property type="match status" value="1"/>
</dbReference>
<dbReference type="OrthoDB" id="267914at2"/>
<comment type="caution">
    <text evidence="4">The sequence shown here is derived from an EMBL/GenBank/DDBJ whole genome shotgun (WGS) entry which is preliminary data.</text>
</comment>
<feature type="domain" description="Methyltransferase small" evidence="3">
    <location>
        <begin position="180"/>
        <end position="293"/>
    </location>
</feature>
<dbReference type="PROSITE" id="PS00092">
    <property type="entry name" value="N6_MTASE"/>
    <property type="match status" value="1"/>
</dbReference>
<evidence type="ECO:0000313" key="4">
    <source>
        <dbReference type="EMBL" id="TBO28856.1"/>
    </source>
</evidence>
<keyword evidence="4" id="KW-0808">Transferase</keyword>
<accession>A0A4Q9GWR9</accession>
<keyword evidence="1 4" id="KW-0489">Methyltransferase</keyword>
<gene>
    <name evidence="4" type="ORF">EYS42_14710</name>
</gene>
<protein>
    <submittedName>
        <fullName evidence="4">Class I SAM-dependent methyltransferase</fullName>
    </submittedName>
</protein>
<dbReference type="RefSeq" id="WP_130968947.1">
    <property type="nucleotide sequence ID" value="NZ_SIXI01000006.1"/>
</dbReference>
<proteinExistence type="predicted"/>
<dbReference type="GO" id="GO:0032259">
    <property type="term" value="P:methylation"/>
    <property type="evidence" value="ECO:0007669"/>
    <property type="project" value="UniProtKB-KW"/>
</dbReference>
<evidence type="ECO:0000313" key="5">
    <source>
        <dbReference type="Proteomes" id="UP000292120"/>
    </source>
</evidence>
<keyword evidence="5" id="KW-1185">Reference proteome</keyword>
<keyword evidence="2" id="KW-0949">S-adenosyl-L-methionine</keyword>
<dbReference type="Pfam" id="PF05175">
    <property type="entry name" value="MTS"/>
    <property type="match status" value="1"/>
</dbReference>
<dbReference type="EMBL" id="SIXI01000006">
    <property type="protein sequence ID" value="TBO28856.1"/>
    <property type="molecule type" value="Genomic_DNA"/>
</dbReference>